<organism evidence="1 2">
    <name type="scientific">Arenibacter algicola</name>
    <dbReference type="NCBI Taxonomy" id="616991"/>
    <lineage>
        <taxon>Bacteria</taxon>
        <taxon>Pseudomonadati</taxon>
        <taxon>Bacteroidota</taxon>
        <taxon>Flavobacteriia</taxon>
        <taxon>Flavobacteriales</taxon>
        <taxon>Flavobacteriaceae</taxon>
        <taxon>Arenibacter</taxon>
    </lineage>
</organism>
<evidence type="ECO:0000313" key="1">
    <source>
        <dbReference type="EMBL" id="ASO04376.1"/>
    </source>
</evidence>
<accession>A0A221UTF7</accession>
<gene>
    <name evidence="1" type="ORF">AREALGSMS7_00897</name>
</gene>
<reference evidence="1 2" key="1">
    <citation type="submission" date="2017-07" db="EMBL/GenBank/DDBJ databases">
        <title>Genome Sequence of Arenibacter algicola Strain SMS7 Isolated from a culture of the Diatom Skeletonema marinoi.</title>
        <authorList>
            <person name="Topel M."/>
            <person name="Pinder M.I.M."/>
            <person name="Johansson O.N."/>
            <person name="Kourtchenko O."/>
            <person name="Godhe A."/>
            <person name="Clarke A.K."/>
        </authorList>
    </citation>
    <scope>NUCLEOTIDE SEQUENCE [LARGE SCALE GENOMIC DNA]</scope>
    <source>
        <strain evidence="1 2">SMS7</strain>
    </source>
</reference>
<dbReference type="AlphaFoldDB" id="A0A221UTF7"/>
<name>A0A221UTF7_9FLAO</name>
<dbReference type="EMBL" id="CP022515">
    <property type="protein sequence ID" value="ASO04376.1"/>
    <property type="molecule type" value="Genomic_DNA"/>
</dbReference>
<protein>
    <submittedName>
        <fullName evidence="1">Uncharacterized protein</fullName>
    </submittedName>
</protein>
<dbReference type="Proteomes" id="UP000204551">
    <property type="component" value="Chromosome"/>
</dbReference>
<proteinExistence type="predicted"/>
<dbReference type="KEGG" id="aalg:AREALGSMS7_00897"/>
<sequence>MLIKNSLSNKNIRVYQKKYFEIGRIIAFIPEQTTN</sequence>
<evidence type="ECO:0000313" key="2">
    <source>
        <dbReference type="Proteomes" id="UP000204551"/>
    </source>
</evidence>